<gene>
    <name evidence="2" type="ordered locus">RB3036</name>
</gene>
<dbReference type="EMBL" id="BX294138">
    <property type="protein sequence ID" value="CAD72969.1"/>
    <property type="molecule type" value="Genomic_DNA"/>
</dbReference>
<evidence type="ECO:0000313" key="3">
    <source>
        <dbReference type="Proteomes" id="UP000001025"/>
    </source>
</evidence>
<name>Q7UUV8_RHOBA</name>
<dbReference type="InterPro" id="IPR011447">
    <property type="entry name" value="DUF1552"/>
</dbReference>
<keyword evidence="3" id="KW-1185">Reference proteome</keyword>
<dbReference type="PATRIC" id="fig|243090.15.peg.1406"/>
<dbReference type="Proteomes" id="UP000001025">
    <property type="component" value="Chromosome"/>
</dbReference>
<organism evidence="2 3">
    <name type="scientific">Rhodopirellula baltica (strain DSM 10527 / NCIMB 13988 / SH1)</name>
    <dbReference type="NCBI Taxonomy" id="243090"/>
    <lineage>
        <taxon>Bacteria</taxon>
        <taxon>Pseudomonadati</taxon>
        <taxon>Planctomycetota</taxon>
        <taxon>Planctomycetia</taxon>
        <taxon>Pirellulales</taxon>
        <taxon>Pirellulaceae</taxon>
        <taxon>Rhodopirellula</taxon>
    </lineage>
</organism>
<dbReference type="OrthoDB" id="230029at2"/>
<dbReference type="InterPro" id="IPR019546">
    <property type="entry name" value="TAT_signal_bac_arc"/>
</dbReference>
<proteinExistence type="predicted"/>
<evidence type="ECO:0000313" key="2">
    <source>
        <dbReference type="EMBL" id="CAD72969.1"/>
    </source>
</evidence>
<dbReference type="AlphaFoldDB" id="Q7UUV8"/>
<dbReference type="InterPro" id="IPR006311">
    <property type="entry name" value="TAT_signal"/>
</dbReference>
<dbReference type="Pfam" id="PF07586">
    <property type="entry name" value="HXXSHH"/>
    <property type="match status" value="1"/>
</dbReference>
<protein>
    <recommendedName>
        <fullName evidence="4">Secreted protein containing DUF1552</fullName>
    </recommendedName>
</protein>
<reference evidence="2 3" key="1">
    <citation type="journal article" date="2003" name="Proc. Natl. Acad. Sci. U.S.A.">
        <title>Complete genome sequence of the marine planctomycete Pirellula sp. strain 1.</title>
        <authorList>
            <person name="Gloeckner F.O."/>
            <person name="Kube M."/>
            <person name="Bauer M."/>
            <person name="Teeling H."/>
            <person name="Lombardot T."/>
            <person name="Ludwig W."/>
            <person name="Gade D."/>
            <person name="Beck A."/>
            <person name="Borzym K."/>
            <person name="Heitmann K."/>
            <person name="Rabus R."/>
            <person name="Schlesner H."/>
            <person name="Amann R."/>
            <person name="Reinhardt R."/>
        </authorList>
    </citation>
    <scope>NUCLEOTIDE SEQUENCE [LARGE SCALE GENOMIC DNA]</scope>
    <source>
        <strain evidence="3">DSM 10527 / NCIMB 13988 / SH1</strain>
    </source>
</reference>
<dbReference type="eggNOG" id="COG2960">
    <property type="taxonomic scope" value="Bacteria"/>
</dbReference>
<dbReference type="KEGG" id="rba:RB3036"/>
<feature type="region of interest" description="Disordered" evidence="1">
    <location>
        <begin position="29"/>
        <end position="50"/>
    </location>
</feature>
<dbReference type="HOGENOM" id="CLU_623577_0_0_0"/>
<evidence type="ECO:0000256" key="1">
    <source>
        <dbReference type="SAM" id="MobiDB-lite"/>
    </source>
</evidence>
<dbReference type="STRING" id="243090.RB3036"/>
<dbReference type="EnsemblBacteria" id="CAD72969">
    <property type="protein sequence ID" value="CAD72969"/>
    <property type="gene ID" value="RB3036"/>
</dbReference>
<dbReference type="NCBIfam" id="TIGR01409">
    <property type="entry name" value="TAT_signal_seq"/>
    <property type="match status" value="1"/>
</dbReference>
<evidence type="ECO:0008006" key="4">
    <source>
        <dbReference type="Google" id="ProtNLM"/>
    </source>
</evidence>
<dbReference type="PROSITE" id="PS51318">
    <property type="entry name" value="TAT"/>
    <property type="match status" value="1"/>
</dbReference>
<accession>Q7UUV8</accession>
<dbReference type="InParanoid" id="Q7UUV8"/>
<sequence>MIVISPPSPTVRLRHRCLDACGNGATRFSNASTGRFSPSDRRPDSKQSTVQHVESSIMISRRNLLQGLAAGAGAAMGAPILPERLLASPAPNASPKRIIFFMQNQGFDPKTCIPAGMTHSGSLAKAKLLEPINALEPYKERLHIINGLHGLHTSPSHSAFFGALGGYRGSDGVPPSASTIDYELSKVLPQTLLPHLCIGMDSIENMKTKPTIATLSASGAGSPIFMHSNPNHLYQMLYGGISSGEIRRQHEARSSVLSQVELLAASKGRSLPPSDQQRYGQYVQGFQEVNGLRDRLDTVSDHLRKFAPEVDERYSNPEFETDWHDRLLDLGISALSSGITNTLTIGSGRGEIFGAWKGLGIEQQGHNLGHMEQPDNPIWIKIRQYNSRMLVRIMEKLDSVPEGSGTMMDNTLIVYTSNNADKQHTNGANWPVMLLGNLDGAFKSGCFTQVDGQRPINALYTSLLRAAGQNVDRFNMDDKMAKKYDDSNGPLKEVLA</sequence>